<accession>A0A367UI07</accession>
<evidence type="ECO:0000313" key="2">
    <source>
        <dbReference type="Proteomes" id="UP000252419"/>
    </source>
</evidence>
<reference evidence="1 2" key="1">
    <citation type="submission" date="2014-07" db="EMBL/GenBank/DDBJ databases">
        <title>Draft genome sequence of Thalassospira xianhensis P-4 (MCCC 1A02616).</title>
        <authorList>
            <person name="Lai Q."/>
            <person name="Shao Z."/>
        </authorList>
    </citation>
    <scope>NUCLEOTIDE SEQUENCE [LARGE SCALE GENOMIC DNA]</scope>
    <source>
        <strain evidence="1 2">MCCC 1A02616</strain>
    </source>
</reference>
<keyword evidence="2" id="KW-1185">Reference proteome</keyword>
<comment type="caution">
    <text evidence="1">The sequence shown here is derived from an EMBL/GenBank/DDBJ whole genome shotgun (WGS) entry which is preliminary data.</text>
</comment>
<sequence>MKRKTIFFALAKGPIKVALDYNEVRVTRCIFSYVFLHGLSFTFLDQSGHLRSVLLWLRIDNVIAY</sequence>
<dbReference type="Proteomes" id="UP000252419">
    <property type="component" value="Unassembled WGS sequence"/>
</dbReference>
<dbReference type="EMBL" id="JPWA01000001">
    <property type="protein sequence ID" value="RCK07641.1"/>
    <property type="molecule type" value="Genomic_DNA"/>
</dbReference>
<evidence type="ECO:0000313" key="1">
    <source>
        <dbReference type="EMBL" id="RCK07641.1"/>
    </source>
</evidence>
<organism evidence="1 2">
    <name type="scientific">Thalassospira xianhensis MCCC 1A02616</name>
    <dbReference type="NCBI Taxonomy" id="1177929"/>
    <lineage>
        <taxon>Bacteria</taxon>
        <taxon>Pseudomonadati</taxon>
        <taxon>Pseudomonadota</taxon>
        <taxon>Alphaproteobacteria</taxon>
        <taxon>Rhodospirillales</taxon>
        <taxon>Thalassospiraceae</taxon>
        <taxon>Thalassospira</taxon>
    </lineage>
</organism>
<gene>
    <name evidence="1" type="ORF">TH5_00770</name>
</gene>
<proteinExistence type="predicted"/>
<dbReference type="AlphaFoldDB" id="A0A367UI07"/>
<name>A0A367UI07_9PROT</name>
<protein>
    <submittedName>
        <fullName evidence="1">Uncharacterized protein</fullName>
    </submittedName>
</protein>